<dbReference type="Proteomes" id="UP000549971">
    <property type="component" value="Unassembled WGS sequence"/>
</dbReference>
<keyword evidence="2" id="KW-0808">Transferase</keyword>
<feature type="domain" description="N-acetyltransferase" evidence="1">
    <location>
        <begin position="155"/>
        <end position="292"/>
    </location>
</feature>
<dbReference type="EMBL" id="JACHMY010000001">
    <property type="protein sequence ID" value="MBB5837253.1"/>
    <property type="molecule type" value="Genomic_DNA"/>
</dbReference>
<dbReference type="Gene3D" id="3.40.630.30">
    <property type="match status" value="1"/>
</dbReference>
<name>A0A7W9J985_9ACTN</name>
<dbReference type="RefSeq" id="WP_184797111.1">
    <property type="nucleotide sequence ID" value="NZ_JACHMY010000001.1"/>
</dbReference>
<dbReference type="GO" id="GO:0016747">
    <property type="term" value="F:acyltransferase activity, transferring groups other than amino-acyl groups"/>
    <property type="evidence" value="ECO:0007669"/>
    <property type="project" value="InterPro"/>
</dbReference>
<organism evidence="2 3">
    <name type="scientific">Kribbella italica</name>
    <dbReference type="NCBI Taxonomy" id="1540520"/>
    <lineage>
        <taxon>Bacteria</taxon>
        <taxon>Bacillati</taxon>
        <taxon>Actinomycetota</taxon>
        <taxon>Actinomycetes</taxon>
        <taxon>Propionibacteriales</taxon>
        <taxon>Kribbellaceae</taxon>
        <taxon>Kribbella</taxon>
    </lineage>
</organism>
<sequence>MGLPDGLVARAPRLTDAAAIFELLAASNTRLTGSPDATLAGVAAGLTAPGFQRETDGWLIVDDADRAVNFGAVVLGRHADLMICGPDSPGADWLLDSAITRVTRGTRLEIAVLRQNEPLRALITSRGFVRGTSYFQMRVDHTAPIAGPEPPAGVALTSPYDEETRRAAYGVLADGFADQAADAMPPYDEWPGSGVTLATLDGRPVAAIVTENTYAETDHCGYVARLAVLPEARGRGLGRFFLQHTFATDAAAGLTGTMLDVDSNNPTPALGLYESVGLRTTRVSDDWSLVVE</sequence>
<accession>A0A7W9J985</accession>
<comment type="caution">
    <text evidence="2">The sequence shown here is derived from an EMBL/GenBank/DDBJ whole genome shotgun (WGS) entry which is preliminary data.</text>
</comment>
<dbReference type="InterPro" id="IPR000182">
    <property type="entry name" value="GNAT_dom"/>
</dbReference>
<keyword evidence="3" id="KW-1185">Reference proteome</keyword>
<dbReference type="AlphaFoldDB" id="A0A7W9J985"/>
<dbReference type="SUPFAM" id="SSF55729">
    <property type="entry name" value="Acyl-CoA N-acyltransferases (Nat)"/>
    <property type="match status" value="1"/>
</dbReference>
<reference evidence="2 3" key="1">
    <citation type="submission" date="2020-08" db="EMBL/GenBank/DDBJ databases">
        <title>Sequencing the genomes of 1000 actinobacteria strains.</title>
        <authorList>
            <person name="Klenk H.-P."/>
        </authorList>
    </citation>
    <scope>NUCLEOTIDE SEQUENCE [LARGE SCALE GENOMIC DNA]</scope>
    <source>
        <strain evidence="2 3">DSM 28967</strain>
    </source>
</reference>
<evidence type="ECO:0000313" key="2">
    <source>
        <dbReference type="EMBL" id="MBB5837253.1"/>
    </source>
</evidence>
<dbReference type="PROSITE" id="PS51186">
    <property type="entry name" value="GNAT"/>
    <property type="match status" value="1"/>
</dbReference>
<dbReference type="InterPro" id="IPR016181">
    <property type="entry name" value="Acyl_CoA_acyltransferase"/>
</dbReference>
<proteinExistence type="predicted"/>
<gene>
    <name evidence="2" type="ORF">HDA39_003987</name>
</gene>
<protein>
    <submittedName>
        <fullName evidence="2">GNAT superfamily N-acetyltransferase</fullName>
    </submittedName>
</protein>
<evidence type="ECO:0000313" key="3">
    <source>
        <dbReference type="Proteomes" id="UP000549971"/>
    </source>
</evidence>
<evidence type="ECO:0000259" key="1">
    <source>
        <dbReference type="PROSITE" id="PS51186"/>
    </source>
</evidence>
<dbReference type="Pfam" id="PF00583">
    <property type="entry name" value="Acetyltransf_1"/>
    <property type="match status" value="1"/>
</dbReference>
<dbReference type="CDD" id="cd04301">
    <property type="entry name" value="NAT_SF"/>
    <property type="match status" value="1"/>
</dbReference>